<protein>
    <recommendedName>
        <fullName evidence="4">YecA family protein</fullName>
    </recommendedName>
</protein>
<accession>A0ABQ6HAM7</accession>
<comment type="caution">
    <text evidence="2">The sequence shown here is derived from an EMBL/GenBank/DDBJ whole genome shotgun (WGS) entry which is preliminary data.</text>
</comment>
<evidence type="ECO:0000313" key="2">
    <source>
        <dbReference type="EMBL" id="GLX85173.1"/>
    </source>
</evidence>
<dbReference type="InterPro" id="IPR011978">
    <property type="entry name" value="YgfB-like"/>
</dbReference>
<dbReference type="Proteomes" id="UP001157134">
    <property type="component" value="Unassembled WGS sequence"/>
</dbReference>
<dbReference type="NCBIfam" id="TIGR02292">
    <property type="entry name" value="ygfB_yecA"/>
    <property type="match status" value="1"/>
</dbReference>
<dbReference type="EMBL" id="BSSV01000002">
    <property type="protein sequence ID" value="GLX85173.1"/>
    <property type="molecule type" value="Genomic_DNA"/>
</dbReference>
<dbReference type="SUPFAM" id="SSF101327">
    <property type="entry name" value="YgfB-like"/>
    <property type="match status" value="1"/>
</dbReference>
<evidence type="ECO:0000313" key="3">
    <source>
        <dbReference type="Proteomes" id="UP001157134"/>
    </source>
</evidence>
<dbReference type="PANTHER" id="PTHR37528">
    <property type="entry name" value="UPF0149 PROTEIN YGFB"/>
    <property type="match status" value="1"/>
</dbReference>
<dbReference type="RefSeq" id="WP_284297018.1">
    <property type="nucleotide sequence ID" value="NZ_BSSV01000002.1"/>
</dbReference>
<keyword evidence="3" id="KW-1185">Reference proteome</keyword>
<dbReference type="InterPro" id="IPR036255">
    <property type="entry name" value="YgfB-like_sf"/>
</dbReference>
<evidence type="ECO:0000256" key="1">
    <source>
        <dbReference type="ARBA" id="ARBA00038308"/>
    </source>
</evidence>
<gene>
    <name evidence="2" type="ORF">tloyanaT_14250</name>
</gene>
<proteinExistence type="inferred from homology"/>
<name>A0ABQ6HAM7_9GAMM</name>
<comment type="similarity">
    <text evidence="1">Belongs to the UPF0149 family.</text>
</comment>
<evidence type="ECO:0008006" key="4">
    <source>
        <dbReference type="Google" id="ProtNLM"/>
    </source>
</evidence>
<dbReference type="Pfam" id="PF03695">
    <property type="entry name" value="UPF0149"/>
    <property type="match status" value="1"/>
</dbReference>
<dbReference type="Gene3D" id="1.20.120.740">
    <property type="entry name" value="YgfB uncharacterised protein family UPF0149, PF03695"/>
    <property type="match status" value="1"/>
</dbReference>
<sequence length="189" mass="20781">MSSAHAIDFSTLQSVISTQDVIAHASELHGFLTGLISAGYEFDEASYLDLLADAFNNGEKFSATLTSSLQSVYSEIWQKLLDDSYGFSLLLPDDDESLAQRSAGLGHWVQGFNLGFGMQHQKSDIASEEVKEVIADFAEIANLSTEVDEDEEGEQAFFEIEEYVRISSLLIFSELGSAPEQKSPNKTLH</sequence>
<dbReference type="PANTHER" id="PTHR37528:SF1">
    <property type="entry name" value="UPF0149 PROTEIN YGFB"/>
    <property type="match status" value="1"/>
</dbReference>
<reference evidence="2 3" key="1">
    <citation type="submission" date="2023-03" db="EMBL/GenBank/DDBJ databases">
        <title>Thalassotalea loyana LMG 22536T draft genome sequence.</title>
        <authorList>
            <person name="Sawabe T."/>
        </authorList>
    </citation>
    <scope>NUCLEOTIDE SEQUENCE [LARGE SCALE GENOMIC DNA]</scope>
    <source>
        <strain evidence="2 3">LMG 22536</strain>
    </source>
</reference>
<organism evidence="2 3">
    <name type="scientific">Thalassotalea loyana</name>
    <dbReference type="NCBI Taxonomy" id="280483"/>
    <lineage>
        <taxon>Bacteria</taxon>
        <taxon>Pseudomonadati</taxon>
        <taxon>Pseudomonadota</taxon>
        <taxon>Gammaproteobacteria</taxon>
        <taxon>Alteromonadales</taxon>
        <taxon>Colwelliaceae</taxon>
        <taxon>Thalassotalea</taxon>
    </lineage>
</organism>